<dbReference type="CDD" id="cd11715">
    <property type="entry name" value="THUMP_AdoMetMT"/>
    <property type="match status" value="1"/>
</dbReference>
<name>A0A485M491_9ZZZZ</name>
<dbReference type="SMART" id="SM00981">
    <property type="entry name" value="THUMP"/>
    <property type="match status" value="1"/>
</dbReference>
<dbReference type="Gene3D" id="3.30.2130.30">
    <property type="match status" value="1"/>
</dbReference>
<dbReference type="AlphaFoldDB" id="A0A485M491"/>
<dbReference type="PANTHER" id="PTHR47313">
    <property type="entry name" value="RIBOSOMAL RNA LARGE SUBUNIT METHYLTRANSFERASE K/L"/>
    <property type="match status" value="1"/>
</dbReference>
<evidence type="ECO:0000313" key="4">
    <source>
        <dbReference type="EMBL" id="VFU16976.1"/>
    </source>
</evidence>
<dbReference type="PROSITE" id="PS00092">
    <property type="entry name" value="N6_MTASE"/>
    <property type="match status" value="1"/>
</dbReference>
<feature type="domain" description="THUMP" evidence="3">
    <location>
        <begin position="45"/>
        <end position="155"/>
    </location>
</feature>
<dbReference type="EMBL" id="CAADRN010000277">
    <property type="protein sequence ID" value="VFU16976.1"/>
    <property type="molecule type" value="Genomic_DNA"/>
</dbReference>
<sequence length="381" mass="42831">MSKIQLIATATFGLEAVVAREVKELGYEDMMVENARVTFAGDEAAICRANLWLRAADRVLVKMGEFQARSFEELFQQTKALPWPDWLPENAAFPVEGKSVKSRLHSVPDCQAIVKKAVVEKMKQVYRRDWFEEDGPRYTIEVALLNDLATLTLDTSGAGLHKRGYRRLGSPAPLKETLAAALVLLSRWCPDRPFIDPLCGSGTLPIEAALIGLNLAPGANRSFAAEKWPAVPASLWKKAREEAADLARRDRPVRTLGSDIGGGVLGLARYHARQAGVAENVFFQKLPAAELRSAQKYGYLICNPPYGERLGDRSQVEGLYREMGAAFRKLDTWSYYVLTAHPDFERLFGRRADKKRKLYNGRIQCNYYQFFGPRPPRRDVH</sequence>
<dbReference type="InterPro" id="IPR054170">
    <property type="entry name" value="RlmL_1st"/>
</dbReference>
<evidence type="ECO:0000259" key="3">
    <source>
        <dbReference type="PROSITE" id="PS51165"/>
    </source>
</evidence>
<dbReference type="GO" id="GO:0003723">
    <property type="term" value="F:RNA binding"/>
    <property type="evidence" value="ECO:0007669"/>
    <property type="project" value="InterPro"/>
</dbReference>
<dbReference type="PROSITE" id="PS01261">
    <property type="entry name" value="UPF0020"/>
    <property type="match status" value="1"/>
</dbReference>
<organism evidence="4">
    <name type="scientific">anaerobic digester metagenome</name>
    <dbReference type="NCBI Taxonomy" id="1263854"/>
    <lineage>
        <taxon>unclassified sequences</taxon>
        <taxon>metagenomes</taxon>
        <taxon>ecological metagenomes</taxon>
    </lineage>
</organism>
<dbReference type="PANTHER" id="PTHR47313:SF1">
    <property type="entry name" value="RIBOSOMAL RNA LARGE SUBUNIT METHYLTRANSFERASE K_L"/>
    <property type="match status" value="1"/>
</dbReference>
<dbReference type="InterPro" id="IPR004114">
    <property type="entry name" value="THUMP_dom"/>
</dbReference>
<dbReference type="SUPFAM" id="SSF53335">
    <property type="entry name" value="S-adenosyl-L-methionine-dependent methyltransferases"/>
    <property type="match status" value="1"/>
</dbReference>
<dbReference type="EC" id="2.1.1.264" evidence="4"/>
<dbReference type="InterPro" id="IPR002052">
    <property type="entry name" value="DNA_methylase_N6_adenine_CS"/>
</dbReference>
<dbReference type="InterPro" id="IPR000241">
    <property type="entry name" value="RlmKL-like_Mtase"/>
</dbReference>
<dbReference type="Pfam" id="PF02926">
    <property type="entry name" value="THUMP"/>
    <property type="match status" value="1"/>
</dbReference>
<dbReference type="InterPro" id="IPR029063">
    <property type="entry name" value="SAM-dependent_MTases_sf"/>
</dbReference>
<dbReference type="InterPro" id="IPR053943">
    <property type="entry name" value="RlmKL-like_Mtase_CS"/>
</dbReference>
<dbReference type="Pfam" id="PF22020">
    <property type="entry name" value="RlmL_1st"/>
    <property type="match status" value="1"/>
</dbReference>
<evidence type="ECO:0000256" key="2">
    <source>
        <dbReference type="ARBA" id="ARBA00022679"/>
    </source>
</evidence>
<proteinExistence type="predicted"/>
<keyword evidence="1 4" id="KW-0489">Methyltransferase</keyword>
<accession>A0A485M491</accession>
<dbReference type="GO" id="GO:0008990">
    <property type="term" value="F:rRNA (guanine-N2-)-methyltransferase activity"/>
    <property type="evidence" value="ECO:0007669"/>
    <property type="project" value="TreeGrafter"/>
</dbReference>
<reference evidence="4" key="1">
    <citation type="submission" date="2019-03" db="EMBL/GenBank/DDBJ databases">
        <authorList>
            <person name="Hao L."/>
        </authorList>
    </citation>
    <scope>NUCLEOTIDE SEQUENCE</scope>
</reference>
<dbReference type="GO" id="GO:0070043">
    <property type="term" value="F:rRNA (guanine-N7-)-methyltransferase activity"/>
    <property type="evidence" value="ECO:0007669"/>
    <property type="project" value="TreeGrafter"/>
</dbReference>
<dbReference type="PROSITE" id="PS51165">
    <property type="entry name" value="THUMP"/>
    <property type="match status" value="1"/>
</dbReference>
<gene>
    <name evidence="4" type="primary">rlmKB</name>
    <name evidence="4" type="ORF">SCFA_3480002</name>
</gene>
<protein>
    <submittedName>
        <fullName evidence="4">M(7)G2069 methylase of 23S rRNA</fullName>
        <ecNumber evidence="4">2.1.1.264</ecNumber>
    </submittedName>
</protein>
<dbReference type="Gene3D" id="3.40.50.150">
    <property type="entry name" value="Vaccinia Virus protein VP39"/>
    <property type="match status" value="1"/>
</dbReference>
<evidence type="ECO:0000256" key="1">
    <source>
        <dbReference type="ARBA" id="ARBA00022603"/>
    </source>
</evidence>
<keyword evidence="2 4" id="KW-0808">Transferase</keyword>
<dbReference type="Pfam" id="PF01170">
    <property type="entry name" value="UPF0020"/>
    <property type="match status" value="1"/>
</dbReference>